<dbReference type="Gene3D" id="3.40.50.11350">
    <property type="match status" value="1"/>
</dbReference>
<dbReference type="PANTHER" id="PTHR13132:SF29">
    <property type="entry name" value="ALPHA-(1,6)-FUCOSYLTRANSFERASE"/>
    <property type="match status" value="1"/>
</dbReference>
<dbReference type="OrthoDB" id="2392789at2759"/>
<feature type="region of interest" description="Disordered" evidence="1">
    <location>
        <begin position="1"/>
        <end position="61"/>
    </location>
</feature>
<accession>A0A0C3PU40</accession>
<name>A0A0C3PU40_PHLG1</name>
<sequence length="603" mass="66465">MAPGRLNFLASGRPSSSDYSQLTPRTPHSRSGHAEEAITEADIDEDADAYASYRQQQSEPLLVSSADTSFPLAGYRSRGDDHDAPTKPSAAQWRKHLTRKSVLNNTPLVVGTVLAGILFSLIVVSLKKPEVLDAAVGYVASSIPIPPPGHRISYENYTRFPLAGMEYREECNKLMAGKFMHHGGYWLPPPGGPMDVSHHDDVTDYHLPEGETTTACSKTITYQLDGTVGLTADLALMAQAAALARERNRTFLVDDTYWNRGRWTDHFQDVRSRQPGPEPGCKAPPPEELVACPRLARHWVVNARTAKFHFGHGFYENYEDPYRRNVMRQRPIFEHSLQSFKETIRPNAHNAQLIRAARTELAAVLSLPPHAENARNDDLSTADGSRDAEAALTAHTPDPYIAVHIRRGDRHAADFPYRGKYVPLENFVAAARDAWARLYGEDVFGEAASFPGAPIAYVASDSHATAHDFVSAFPASTAVFSLDSSTDPALRALAPQHEYVQQEFNVMELEDRVRLTRGMVVDLAMVSGMWAWEGDVVPGATICTLTSNICKLSAVGLGWDRAFGFGDGKDHTNGDINNAGKRWIELDNKGNVSPSWNAFEVFA</sequence>
<keyword evidence="2" id="KW-0472">Membrane</keyword>
<dbReference type="PANTHER" id="PTHR13132">
    <property type="entry name" value="ALPHA- 1,6 -FUCOSYLTRANSFERASE"/>
    <property type="match status" value="1"/>
</dbReference>
<evidence type="ECO:0000313" key="4">
    <source>
        <dbReference type="Proteomes" id="UP000053257"/>
    </source>
</evidence>
<evidence type="ECO:0000256" key="2">
    <source>
        <dbReference type="SAM" id="Phobius"/>
    </source>
</evidence>
<keyword evidence="2" id="KW-0812">Transmembrane</keyword>
<proteinExistence type="predicted"/>
<gene>
    <name evidence="3" type="ORF">PHLGIDRAFT_100112</name>
</gene>
<feature type="compositionally biased region" description="Polar residues" evidence="1">
    <location>
        <begin position="13"/>
        <end position="26"/>
    </location>
</feature>
<evidence type="ECO:0008006" key="5">
    <source>
        <dbReference type="Google" id="ProtNLM"/>
    </source>
</evidence>
<protein>
    <recommendedName>
        <fullName evidence="5">Glycosyltransferase family 23 protein</fullName>
    </recommendedName>
</protein>
<feature type="transmembrane region" description="Helical" evidence="2">
    <location>
        <begin position="102"/>
        <end position="126"/>
    </location>
</feature>
<dbReference type="HOGENOM" id="CLU_034210_0_0_1"/>
<keyword evidence="2" id="KW-1133">Transmembrane helix</keyword>
<dbReference type="GO" id="GO:0006487">
    <property type="term" value="P:protein N-linked glycosylation"/>
    <property type="evidence" value="ECO:0007669"/>
    <property type="project" value="TreeGrafter"/>
</dbReference>
<organism evidence="3 4">
    <name type="scientific">Phlebiopsis gigantea (strain 11061_1 CR5-6)</name>
    <name type="common">White-rot fungus</name>
    <name type="synonym">Peniophora gigantea</name>
    <dbReference type="NCBI Taxonomy" id="745531"/>
    <lineage>
        <taxon>Eukaryota</taxon>
        <taxon>Fungi</taxon>
        <taxon>Dikarya</taxon>
        <taxon>Basidiomycota</taxon>
        <taxon>Agaricomycotina</taxon>
        <taxon>Agaricomycetes</taxon>
        <taxon>Polyporales</taxon>
        <taxon>Phanerochaetaceae</taxon>
        <taxon>Phlebiopsis</taxon>
    </lineage>
</organism>
<reference evidence="3 4" key="1">
    <citation type="journal article" date="2014" name="PLoS Genet.">
        <title>Analysis of the Phlebiopsis gigantea genome, transcriptome and secretome provides insight into its pioneer colonization strategies of wood.</title>
        <authorList>
            <person name="Hori C."/>
            <person name="Ishida T."/>
            <person name="Igarashi K."/>
            <person name="Samejima M."/>
            <person name="Suzuki H."/>
            <person name="Master E."/>
            <person name="Ferreira P."/>
            <person name="Ruiz-Duenas F.J."/>
            <person name="Held B."/>
            <person name="Canessa P."/>
            <person name="Larrondo L.F."/>
            <person name="Schmoll M."/>
            <person name="Druzhinina I.S."/>
            <person name="Kubicek C.P."/>
            <person name="Gaskell J.A."/>
            <person name="Kersten P."/>
            <person name="St John F."/>
            <person name="Glasner J."/>
            <person name="Sabat G."/>
            <person name="Splinter BonDurant S."/>
            <person name="Syed K."/>
            <person name="Yadav J."/>
            <person name="Mgbeahuruike A.C."/>
            <person name="Kovalchuk A."/>
            <person name="Asiegbu F.O."/>
            <person name="Lackner G."/>
            <person name="Hoffmeister D."/>
            <person name="Rencoret J."/>
            <person name="Gutierrez A."/>
            <person name="Sun H."/>
            <person name="Lindquist E."/>
            <person name="Barry K."/>
            <person name="Riley R."/>
            <person name="Grigoriev I.V."/>
            <person name="Henrissat B."/>
            <person name="Kues U."/>
            <person name="Berka R.M."/>
            <person name="Martinez A.T."/>
            <person name="Covert S.F."/>
            <person name="Blanchette R.A."/>
            <person name="Cullen D."/>
        </authorList>
    </citation>
    <scope>NUCLEOTIDE SEQUENCE [LARGE SCALE GENOMIC DNA]</scope>
    <source>
        <strain evidence="3 4">11061_1 CR5-6</strain>
    </source>
</reference>
<dbReference type="AlphaFoldDB" id="A0A0C3PU40"/>
<keyword evidence="4" id="KW-1185">Reference proteome</keyword>
<dbReference type="GO" id="GO:0046921">
    <property type="term" value="F:alpha-(1-&gt;6)-fucosyltransferase activity"/>
    <property type="evidence" value="ECO:0007669"/>
    <property type="project" value="TreeGrafter"/>
</dbReference>
<evidence type="ECO:0000313" key="3">
    <source>
        <dbReference type="EMBL" id="KIP11158.1"/>
    </source>
</evidence>
<evidence type="ECO:0000256" key="1">
    <source>
        <dbReference type="SAM" id="MobiDB-lite"/>
    </source>
</evidence>
<feature type="compositionally biased region" description="Acidic residues" evidence="1">
    <location>
        <begin position="37"/>
        <end position="48"/>
    </location>
</feature>
<dbReference type="Proteomes" id="UP000053257">
    <property type="component" value="Unassembled WGS sequence"/>
</dbReference>
<dbReference type="EMBL" id="KN840448">
    <property type="protein sequence ID" value="KIP11158.1"/>
    <property type="molecule type" value="Genomic_DNA"/>
</dbReference>